<proteinExistence type="predicted"/>
<name>A0ACB5TD01_AMBMO</name>
<protein>
    <submittedName>
        <fullName evidence="1">Unnamed protein product</fullName>
    </submittedName>
</protein>
<accession>A0ACB5TD01</accession>
<sequence length="320" mass="33731">MNGVYPNLANGNGSNSAMNIGSSGAGNSNGYHDYRRELERPKLTSTSSSSSIRSTSSLAAEYWGYFTNSISGLASGVVSGTGSASTTINSEINGSQTSVGGTRSVARDEPSRQHWKPDSSRFNCANCKRVFHYMTETRRKHHCRHCGDVFCSDCLKNYVYLDKDAKFTMFTNDDDQTQQNSGDREQSDLVAATAAVSIGSGSGSGYGYGRSGSQSGSGSSSSRSNSSGLYQHQQQENTNTEKKSYFCKVCLSCSKKYEKFVRSQTASLYDAADASNASSATATGGSSGKTAVSAGGRGRTDGGGSGSGSYGGGNWDWSSF</sequence>
<reference evidence="1" key="1">
    <citation type="submission" date="2023-04" db="EMBL/GenBank/DDBJ databases">
        <title>Ambrosiozyma monospora NBRC 10751.</title>
        <authorList>
            <person name="Ichikawa N."/>
            <person name="Sato H."/>
            <person name="Tonouchi N."/>
        </authorList>
    </citation>
    <scope>NUCLEOTIDE SEQUENCE</scope>
    <source>
        <strain evidence="1">NBRC 10751</strain>
    </source>
</reference>
<evidence type="ECO:0000313" key="1">
    <source>
        <dbReference type="EMBL" id="GME86232.1"/>
    </source>
</evidence>
<dbReference type="Proteomes" id="UP001165064">
    <property type="component" value="Unassembled WGS sequence"/>
</dbReference>
<evidence type="ECO:0000313" key="2">
    <source>
        <dbReference type="Proteomes" id="UP001165064"/>
    </source>
</evidence>
<dbReference type="EMBL" id="BSXS01006788">
    <property type="protein sequence ID" value="GME86232.1"/>
    <property type="molecule type" value="Genomic_DNA"/>
</dbReference>
<gene>
    <name evidence="1" type="ORF">Amon02_000790900</name>
</gene>
<comment type="caution">
    <text evidence="1">The sequence shown here is derived from an EMBL/GenBank/DDBJ whole genome shotgun (WGS) entry which is preliminary data.</text>
</comment>
<organism evidence="1 2">
    <name type="scientific">Ambrosiozyma monospora</name>
    <name type="common">Yeast</name>
    <name type="synonym">Endomycopsis monosporus</name>
    <dbReference type="NCBI Taxonomy" id="43982"/>
    <lineage>
        <taxon>Eukaryota</taxon>
        <taxon>Fungi</taxon>
        <taxon>Dikarya</taxon>
        <taxon>Ascomycota</taxon>
        <taxon>Saccharomycotina</taxon>
        <taxon>Pichiomycetes</taxon>
        <taxon>Pichiales</taxon>
        <taxon>Pichiaceae</taxon>
        <taxon>Ambrosiozyma</taxon>
    </lineage>
</organism>
<keyword evidence="2" id="KW-1185">Reference proteome</keyword>